<sequence length="379" mass="38529">MTVISSSFVLVFLLLASLCCAAPATNPKATTISIVASKPTSSLQSAVPKAAASSQSAVPKPAASSQPAAKAPPALLSQATADEAGGGVPSGPLPATSFTPNAVQLFKVANFIENIESAFFAQVLQSLGKDQNFNAPATDGRSIANVTSQIAAQELVHIATVGGLLGAAGEQAVPACANVVGVTDTNDFLARSNVITSASIGVIIGLISTLAMSDPTLVRPLASILSTESQQDTFFRMSGNNTPSAAPFNTGLSTTFAYNIALTFVDPRSCPQLMPLPILPSLNLTSPMMTATAPVTPPTSITFNATEVPRDGNLYVGWVNQANPVVYTNVTLKNGVGSADVPKGLTGITFAALTAQMTEITVDGLSNVTLAGPAAVLLS</sequence>
<feature type="chain" id="PRO_5013358471" description="Sexual development protein (LsdA)" evidence="1">
    <location>
        <begin position="22"/>
        <end position="379"/>
    </location>
</feature>
<gene>
    <name evidence="2" type="ORF">PAC_17518</name>
</gene>
<evidence type="ECO:0000313" key="3">
    <source>
        <dbReference type="Proteomes" id="UP000184330"/>
    </source>
</evidence>
<reference evidence="2 3" key="1">
    <citation type="submission" date="2016-03" db="EMBL/GenBank/DDBJ databases">
        <authorList>
            <person name="Ploux O."/>
        </authorList>
    </citation>
    <scope>NUCLEOTIDE SEQUENCE [LARGE SCALE GENOMIC DNA]</scope>
    <source>
        <strain evidence="2 3">UAMH 11012</strain>
    </source>
</reference>
<accession>A0A1L7XRJ0</accession>
<organism evidence="2 3">
    <name type="scientific">Phialocephala subalpina</name>
    <dbReference type="NCBI Taxonomy" id="576137"/>
    <lineage>
        <taxon>Eukaryota</taxon>
        <taxon>Fungi</taxon>
        <taxon>Dikarya</taxon>
        <taxon>Ascomycota</taxon>
        <taxon>Pezizomycotina</taxon>
        <taxon>Leotiomycetes</taxon>
        <taxon>Helotiales</taxon>
        <taxon>Mollisiaceae</taxon>
        <taxon>Phialocephala</taxon>
        <taxon>Phialocephala fortinii species complex</taxon>
    </lineage>
</organism>
<evidence type="ECO:0000256" key="1">
    <source>
        <dbReference type="SAM" id="SignalP"/>
    </source>
</evidence>
<dbReference type="EMBL" id="FJOG01000045">
    <property type="protein sequence ID" value="CZR67619.1"/>
    <property type="molecule type" value="Genomic_DNA"/>
</dbReference>
<evidence type="ECO:0000313" key="2">
    <source>
        <dbReference type="EMBL" id="CZR67619.1"/>
    </source>
</evidence>
<proteinExistence type="predicted"/>
<keyword evidence="1" id="KW-0732">Signal</keyword>
<dbReference type="OrthoDB" id="1001765at2759"/>
<dbReference type="Pfam" id="PF13668">
    <property type="entry name" value="Ferritin_2"/>
    <property type="match status" value="1"/>
</dbReference>
<name>A0A1L7XRJ0_9HELO</name>
<dbReference type="Proteomes" id="UP000184330">
    <property type="component" value="Unassembled WGS sequence"/>
</dbReference>
<keyword evidence="3" id="KW-1185">Reference proteome</keyword>
<dbReference type="STRING" id="576137.A0A1L7XRJ0"/>
<protein>
    <recommendedName>
        <fullName evidence="4">Sexual development protein (LsdA)</fullName>
    </recommendedName>
</protein>
<evidence type="ECO:0008006" key="4">
    <source>
        <dbReference type="Google" id="ProtNLM"/>
    </source>
</evidence>
<feature type="signal peptide" evidence="1">
    <location>
        <begin position="1"/>
        <end position="21"/>
    </location>
</feature>
<dbReference type="AlphaFoldDB" id="A0A1L7XRJ0"/>